<dbReference type="Pfam" id="PF01548">
    <property type="entry name" value="DEDD_Tnp_IS110"/>
    <property type="match status" value="1"/>
</dbReference>
<dbReference type="InterPro" id="IPR047650">
    <property type="entry name" value="Transpos_IS110"/>
</dbReference>
<name>A0ABU1VJI1_9BURK</name>
<dbReference type="NCBIfam" id="NF033542">
    <property type="entry name" value="transpos_IS110"/>
    <property type="match status" value="1"/>
</dbReference>
<dbReference type="RefSeq" id="WP_204735978.1">
    <property type="nucleotide sequence ID" value="NZ_JAVDWE010000050.1"/>
</dbReference>
<dbReference type="InterPro" id="IPR002525">
    <property type="entry name" value="Transp_IS110-like_N"/>
</dbReference>
<proteinExistence type="predicted"/>
<comment type="caution">
    <text evidence="3">The sequence shown here is derived from an EMBL/GenBank/DDBJ whole genome shotgun (WGS) entry which is preliminary data.</text>
</comment>
<evidence type="ECO:0000259" key="1">
    <source>
        <dbReference type="Pfam" id="PF01548"/>
    </source>
</evidence>
<dbReference type="PANTHER" id="PTHR33055">
    <property type="entry name" value="TRANSPOSASE FOR INSERTION SEQUENCE ELEMENT IS1111A"/>
    <property type="match status" value="1"/>
</dbReference>
<dbReference type="Pfam" id="PF02371">
    <property type="entry name" value="Transposase_20"/>
    <property type="match status" value="1"/>
</dbReference>
<dbReference type="Proteomes" id="UP001265550">
    <property type="component" value="Unassembled WGS sequence"/>
</dbReference>
<accession>A0ABU1VJI1</accession>
<organism evidence="3 4">
    <name type="scientific">Hydrogenophaga laconesensis</name>
    <dbReference type="NCBI Taxonomy" id="1805971"/>
    <lineage>
        <taxon>Bacteria</taxon>
        <taxon>Pseudomonadati</taxon>
        <taxon>Pseudomonadota</taxon>
        <taxon>Betaproteobacteria</taxon>
        <taxon>Burkholderiales</taxon>
        <taxon>Comamonadaceae</taxon>
        <taxon>Hydrogenophaga</taxon>
    </lineage>
</organism>
<dbReference type="InterPro" id="IPR003346">
    <property type="entry name" value="Transposase_20"/>
</dbReference>
<evidence type="ECO:0000259" key="2">
    <source>
        <dbReference type="Pfam" id="PF02371"/>
    </source>
</evidence>
<evidence type="ECO:0000313" key="4">
    <source>
        <dbReference type="Proteomes" id="UP001265550"/>
    </source>
</evidence>
<reference evidence="3 4" key="1">
    <citation type="submission" date="2023-07" db="EMBL/GenBank/DDBJ databases">
        <title>Sorghum-associated microbial communities from plants grown in Nebraska, USA.</title>
        <authorList>
            <person name="Schachtman D."/>
        </authorList>
    </citation>
    <scope>NUCLEOTIDE SEQUENCE [LARGE SCALE GENOMIC DNA]</scope>
    <source>
        <strain evidence="3 4">BE240</strain>
    </source>
</reference>
<feature type="domain" description="Transposase IS116/IS110/IS902 C-terminal" evidence="2">
    <location>
        <begin position="212"/>
        <end position="289"/>
    </location>
</feature>
<protein>
    <submittedName>
        <fullName evidence="3">Transposase</fullName>
    </submittedName>
</protein>
<gene>
    <name evidence="3" type="ORF">J2X09_005427</name>
</gene>
<feature type="domain" description="Transposase IS110-like N-terminal" evidence="1">
    <location>
        <begin position="5"/>
        <end position="142"/>
    </location>
</feature>
<dbReference type="EMBL" id="JAVDWE010000050">
    <property type="protein sequence ID" value="MDR7097651.1"/>
    <property type="molecule type" value="Genomic_DNA"/>
</dbReference>
<keyword evidence="4" id="KW-1185">Reference proteome</keyword>
<evidence type="ECO:0000313" key="3">
    <source>
        <dbReference type="EMBL" id="MDR7097651.1"/>
    </source>
</evidence>
<sequence length="338" mass="38075">MLAVIGLDIAKRFFQLHSVDPDTGEITKLKLKRAEMVPFFSNRQPSVVAMEACGSSHHWARQLRALGHEVRLIATKFVKPFVKGNKNDAADARAIWEAAQRPEMRFVPVKTEAQQAILALHTMRDGLVKARTAQLHQLRAVFYELGFALPEGRHWCVKRLPEAFASLEDKIPAMAIEAMRDQYQLILQLSERVDAIERKLEAFKRSDERCGRLLQIPGVGLLTATSIVASVGDAKEFSSGREFAAWLGVVPRHTGTGGRVRILGMSKQGNSYLRTMLIHCSRAVMARQKEHSPWLERLMRDRPWNVAVVALANKIARTIWAMLAHSRNYKPEIQQSAA</sequence>
<dbReference type="PANTHER" id="PTHR33055:SF3">
    <property type="entry name" value="PUTATIVE TRANSPOSASE FOR IS117-RELATED"/>
    <property type="match status" value="1"/>
</dbReference>